<dbReference type="OrthoDB" id="446635at2759"/>
<dbReference type="EMBL" id="MU001910">
    <property type="protein sequence ID" value="KAF2793903.1"/>
    <property type="molecule type" value="Genomic_DNA"/>
</dbReference>
<protein>
    <recommendedName>
        <fullName evidence="4">Nuclear speckle splicing regulatory protein 1 N-terminal domain-containing protein</fullName>
    </recommendedName>
</protein>
<keyword evidence="6" id="KW-1185">Reference proteome</keyword>
<dbReference type="PANTHER" id="PTHR47845:SF1">
    <property type="entry name" value="NUCLEAR SPECKLE SPLICING REGULATORY PROTEIN 1 HOMOLOG"/>
    <property type="match status" value="1"/>
</dbReference>
<organism evidence="5 6">
    <name type="scientific">Melanomma pulvis-pyrius CBS 109.77</name>
    <dbReference type="NCBI Taxonomy" id="1314802"/>
    <lineage>
        <taxon>Eukaryota</taxon>
        <taxon>Fungi</taxon>
        <taxon>Dikarya</taxon>
        <taxon>Ascomycota</taxon>
        <taxon>Pezizomycotina</taxon>
        <taxon>Dothideomycetes</taxon>
        <taxon>Pleosporomycetidae</taxon>
        <taxon>Pleosporales</taxon>
        <taxon>Melanommataceae</taxon>
        <taxon>Melanomma</taxon>
    </lineage>
</organism>
<name>A0A6A6XD09_9PLEO</name>
<evidence type="ECO:0000313" key="5">
    <source>
        <dbReference type="EMBL" id="KAF2793903.1"/>
    </source>
</evidence>
<feature type="compositionally biased region" description="Low complexity" evidence="3">
    <location>
        <begin position="312"/>
        <end position="324"/>
    </location>
</feature>
<gene>
    <name evidence="5" type="ORF">K505DRAFT_325141</name>
</gene>
<reference evidence="5" key="1">
    <citation type="journal article" date="2020" name="Stud. Mycol.">
        <title>101 Dothideomycetes genomes: a test case for predicting lifestyles and emergence of pathogens.</title>
        <authorList>
            <person name="Haridas S."/>
            <person name="Albert R."/>
            <person name="Binder M."/>
            <person name="Bloem J."/>
            <person name="Labutti K."/>
            <person name="Salamov A."/>
            <person name="Andreopoulos B."/>
            <person name="Baker S."/>
            <person name="Barry K."/>
            <person name="Bills G."/>
            <person name="Bluhm B."/>
            <person name="Cannon C."/>
            <person name="Castanera R."/>
            <person name="Culley D."/>
            <person name="Daum C."/>
            <person name="Ezra D."/>
            <person name="Gonzalez J."/>
            <person name="Henrissat B."/>
            <person name="Kuo A."/>
            <person name="Liang C."/>
            <person name="Lipzen A."/>
            <person name="Lutzoni F."/>
            <person name="Magnuson J."/>
            <person name="Mondo S."/>
            <person name="Nolan M."/>
            <person name="Ohm R."/>
            <person name="Pangilinan J."/>
            <person name="Park H.-J."/>
            <person name="Ramirez L."/>
            <person name="Alfaro M."/>
            <person name="Sun H."/>
            <person name="Tritt A."/>
            <person name="Yoshinaga Y."/>
            <person name="Zwiers L.-H."/>
            <person name="Turgeon B."/>
            <person name="Goodwin S."/>
            <person name="Spatafora J."/>
            <person name="Crous P."/>
            <person name="Grigoriev I."/>
        </authorList>
    </citation>
    <scope>NUCLEOTIDE SEQUENCE</scope>
    <source>
        <strain evidence="5">CBS 109.77</strain>
    </source>
</reference>
<evidence type="ECO:0000313" key="6">
    <source>
        <dbReference type="Proteomes" id="UP000799757"/>
    </source>
</evidence>
<evidence type="ECO:0000259" key="4">
    <source>
        <dbReference type="Pfam" id="PF09745"/>
    </source>
</evidence>
<feature type="compositionally biased region" description="Basic and acidic residues" evidence="3">
    <location>
        <begin position="358"/>
        <end position="398"/>
    </location>
</feature>
<dbReference type="AlphaFoldDB" id="A0A6A6XD09"/>
<proteinExistence type="inferred from homology"/>
<feature type="domain" description="Nuclear speckle splicing regulatory protein 1 N-terminal" evidence="4">
    <location>
        <begin position="109"/>
        <end position="226"/>
    </location>
</feature>
<evidence type="ECO:0000256" key="3">
    <source>
        <dbReference type="SAM" id="MobiDB-lite"/>
    </source>
</evidence>
<feature type="region of interest" description="Disordered" evidence="3">
    <location>
        <begin position="1"/>
        <end position="97"/>
    </location>
</feature>
<keyword evidence="2" id="KW-0175">Coiled coil</keyword>
<feature type="compositionally biased region" description="Low complexity" evidence="3">
    <location>
        <begin position="399"/>
        <end position="408"/>
    </location>
</feature>
<dbReference type="InterPro" id="IPR018612">
    <property type="entry name" value="NSRP1_N"/>
</dbReference>
<feature type="compositionally biased region" description="Basic and acidic residues" evidence="3">
    <location>
        <begin position="204"/>
        <end position="224"/>
    </location>
</feature>
<dbReference type="Pfam" id="PF09745">
    <property type="entry name" value="NSRP1_N"/>
    <property type="match status" value="1"/>
</dbReference>
<dbReference type="Proteomes" id="UP000799757">
    <property type="component" value="Unassembled WGS sequence"/>
</dbReference>
<accession>A0A6A6XD09</accession>
<evidence type="ECO:0000256" key="1">
    <source>
        <dbReference type="ARBA" id="ARBA00010126"/>
    </source>
</evidence>
<dbReference type="GO" id="GO:0000381">
    <property type="term" value="P:regulation of alternative mRNA splicing, via spliceosome"/>
    <property type="evidence" value="ECO:0007669"/>
    <property type="project" value="InterPro"/>
</dbReference>
<dbReference type="PANTHER" id="PTHR47845">
    <property type="entry name" value="NUCLEAR SPECKLE SPLICING REGULATORY PROTEIN 1 HOMOLOG"/>
    <property type="match status" value="1"/>
</dbReference>
<comment type="similarity">
    <text evidence="1">Belongs to the NSRP1 family.</text>
</comment>
<dbReference type="InterPro" id="IPR053246">
    <property type="entry name" value="NS_splicing_regulatory_protein"/>
</dbReference>
<evidence type="ECO:0000256" key="2">
    <source>
        <dbReference type="ARBA" id="ARBA00023054"/>
    </source>
</evidence>
<sequence length="408" mass="45097">MSFKFGLKVKNLGGRDPKKPAPGKRKPIFEDEGDDDGEDRAKVTDGGVEIAEFNFDDTLASTSTSSKPSNPTPPSKLKAPPSGPPTRKPIPKRDDPTTFVNLASIQEAEKRAQEAIQVDSSIYDYDAAYDALHAKSAIKAAVEREDALQRRPKYMNNLIESTELRKKDLLRAKDKLLQREREAEGDEFKDKDKFVTGAYKLQQEEARKAEEEEKKKQEIEEANRRKSGMQGFHRQMLIQEEQRHQEAIKAAALAAKEGVKLVVEESEEKSTADIAKKLINEGKNIIVNEDGQVADKRQLLSAGLNIVAKPKSATAASTTSTHSSGPQPGPQGRTAAQRAVRERQTQMVVDQIAQVTKRAADEEAEEQRKLEHASKSRKTEGDISSAKERYLQRKREAAAAKAKAAAGS</sequence>
<feature type="region of interest" description="Disordered" evidence="3">
    <location>
        <begin position="310"/>
        <end position="408"/>
    </location>
</feature>
<feature type="region of interest" description="Disordered" evidence="3">
    <location>
        <begin position="204"/>
        <end position="231"/>
    </location>
</feature>